<dbReference type="InterPro" id="IPR017046">
    <property type="entry name" value="Prenylcysteine_Oxase1"/>
</dbReference>
<evidence type="ECO:0000256" key="7">
    <source>
        <dbReference type="ARBA" id="ARBA00023180"/>
    </source>
</evidence>
<feature type="domain" description="Prenylcysteine lyase" evidence="8">
    <location>
        <begin position="104"/>
        <end position="452"/>
    </location>
</feature>
<keyword evidence="5" id="KW-0274">FAD</keyword>
<evidence type="ECO:0000256" key="5">
    <source>
        <dbReference type="ARBA" id="ARBA00022827"/>
    </source>
</evidence>
<evidence type="ECO:0000259" key="8">
    <source>
        <dbReference type="Pfam" id="PF07156"/>
    </source>
</evidence>
<keyword evidence="6" id="KW-0560">Oxidoreductase</keyword>
<reference evidence="9 10" key="1">
    <citation type="submission" date="2017-12" db="EMBL/GenBank/DDBJ databases">
        <title>Sequencing, de novo assembly and annotation of complete genome of a new Thraustochytrid species, strain FCC1311.</title>
        <authorList>
            <person name="Sedici K."/>
            <person name="Godart F."/>
            <person name="Aiese Cigliano R."/>
            <person name="Sanseverino W."/>
            <person name="Barakat M."/>
            <person name="Ortet P."/>
            <person name="Marechal E."/>
            <person name="Cagnac O."/>
            <person name="Amato A."/>
        </authorList>
    </citation>
    <scope>NUCLEOTIDE SEQUENCE [LARGE SCALE GENOMIC DNA]</scope>
</reference>
<evidence type="ECO:0000256" key="3">
    <source>
        <dbReference type="ARBA" id="ARBA00022630"/>
    </source>
</evidence>
<comment type="similarity">
    <text evidence="2">Belongs to the prenylcysteine oxidase family.</text>
</comment>
<dbReference type="Pfam" id="PF13450">
    <property type="entry name" value="NAD_binding_8"/>
    <property type="match status" value="1"/>
</dbReference>
<dbReference type="EMBL" id="BEYU01000014">
    <property type="protein sequence ID" value="GBG25683.1"/>
    <property type="molecule type" value="Genomic_DNA"/>
</dbReference>
<evidence type="ECO:0000256" key="6">
    <source>
        <dbReference type="ARBA" id="ARBA00023002"/>
    </source>
</evidence>
<gene>
    <name evidence="9" type="ORF">FCC1311_019022</name>
</gene>
<evidence type="ECO:0000256" key="1">
    <source>
        <dbReference type="ARBA" id="ARBA00001974"/>
    </source>
</evidence>
<dbReference type="Gene3D" id="3.50.50.60">
    <property type="entry name" value="FAD/NAD(P)-binding domain"/>
    <property type="match status" value="1"/>
</dbReference>
<evidence type="ECO:0000313" key="9">
    <source>
        <dbReference type="EMBL" id="GBG25683.1"/>
    </source>
</evidence>
<accession>A0A2R5GAV8</accession>
<keyword evidence="10" id="KW-1185">Reference proteome</keyword>
<dbReference type="InterPro" id="IPR036188">
    <property type="entry name" value="FAD/NAD-bd_sf"/>
</dbReference>
<dbReference type="GO" id="GO:0001735">
    <property type="term" value="F:prenylcysteine oxidase activity"/>
    <property type="evidence" value="ECO:0007669"/>
    <property type="project" value="InterPro"/>
</dbReference>
<keyword evidence="4" id="KW-0732">Signal</keyword>
<dbReference type="AlphaFoldDB" id="A0A2R5GAV8"/>
<dbReference type="Pfam" id="PF07156">
    <property type="entry name" value="Prenylcys_lyase"/>
    <property type="match status" value="1"/>
</dbReference>
<dbReference type="GO" id="GO:0030328">
    <property type="term" value="P:prenylcysteine catabolic process"/>
    <property type="evidence" value="ECO:0007669"/>
    <property type="project" value="InterPro"/>
</dbReference>
<evidence type="ECO:0000313" key="10">
    <source>
        <dbReference type="Proteomes" id="UP000241890"/>
    </source>
</evidence>
<dbReference type="GO" id="GO:0030327">
    <property type="term" value="P:prenylated protein catabolic process"/>
    <property type="evidence" value="ECO:0007669"/>
    <property type="project" value="TreeGrafter"/>
</dbReference>
<dbReference type="OrthoDB" id="437369at2759"/>
<sequence length="458" mass="49548">MASHKGLRVAVVGAGIGGSATAHFVRSGDLGVDIAELVVFERGQRAGGRLDVVQVDDAGYEAGGSIIHGKNAYMVEFAKMLRLTRQSTPDNELGLFDGQQMFLKTSPWTLVTFARMLWRYGLDIFRLNKYTGALLEKFAKIYELQNNGKGFATPRELVAAMDADFPALLSRTLRENLKQEGFSERFIEELAMGIVHVNYGQTPAMPAFVGSVALAGSGAELWSVKGGNRLVAEGLLEAARPDRLLFGHSVDAVRRTAAGQYELEVRNLDASQDGVEGPFDLVFLACPAISNSREAQILFQGVPAPVLKPYQRTVATFVPGKMAPLGEPEGADAPGMVLVTSPSYFVNSIGSYGPVEAEKKVSEQVHKVFSKAILSSEGLESLFSELASDKVKICDWLAYPAYEEGEFNGTDGFSLDPDGHLYHVNRIEDVASAMEMSCIGAKNCVLLASSRLLPRAKL</sequence>
<comment type="caution">
    <text evidence="9">The sequence shown here is derived from an EMBL/GenBank/DDBJ whole genome shotgun (WGS) entry which is preliminary data.</text>
</comment>
<dbReference type="SUPFAM" id="SSF51905">
    <property type="entry name" value="FAD/NAD(P)-binding domain"/>
    <property type="match status" value="1"/>
</dbReference>
<evidence type="ECO:0000256" key="4">
    <source>
        <dbReference type="ARBA" id="ARBA00022729"/>
    </source>
</evidence>
<comment type="cofactor">
    <cofactor evidence="1">
        <name>FAD</name>
        <dbReference type="ChEBI" id="CHEBI:57692"/>
    </cofactor>
</comment>
<dbReference type="PANTHER" id="PTHR15944">
    <property type="entry name" value="FARNESYLCYSTEINE LYASE"/>
    <property type="match status" value="1"/>
</dbReference>
<evidence type="ECO:0000256" key="2">
    <source>
        <dbReference type="ARBA" id="ARBA00009967"/>
    </source>
</evidence>
<proteinExistence type="inferred from homology"/>
<dbReference type="Proteomes" id="UP000241890">
    <property type="component" value="Unassembled WGS sequence"/>
</dbReference>
<keyword evidence="3" id="KW-0285">Flavoprotein</keyword>
<protein>
    <submittedName>
        <fullName evidence="9">Prenylcysteine oxidase</fullName>
    </submittedName>
</protein>
<name>A0A2R5GAV8_9STRA</name>
<keyword evidence="7" id="KW-0325">Glycoprotein</keyword>
<dbReference type="PANTHER" id="PTHR15944:SF0">
    <property type="entry name" value="PRENYLCYSTEINE LYASE DOMAIN-CONTAINING PROTEIN"/>
    <property type="match status" value="1"/>
</dbReference>
<organism evidence="9 10">
    <name type="scientific">Hondaea fermentalgiana</name>
    <dbReference type="NCBI Taxonomy" id="2315210"/>
    <lineage>
        <taxon>Eukaryota</taxon>
        <taxon>Sar</taxon>
        <taxon>Stramenopiles</taxon>
        <taxon>Bigyra</taxon>
        <taxon>Labyrinthulomycetes</taxon>
        <taxon>Thraustochytrida</taxon>
        <taxon>Thraustochytriidae</taxon>
        <taxon>Hondaea</taxon>
    </lineage>
</organism>
<dbReference type="InParanoid" id="A0A2R5GAV8"/>
<dbReference type="InterPro" id="IPR010795">
    <property type="entry name" value="Prenylcys_lyase"/>
</dbReference>